<evidence type="ECO:0000259" key="1">
    <source>
        <dbReference type="Pfam" id="PF04592"/>
    </source>
</evidence>
<accession>A0A9D3WSP0</accession>
<dbReference type="EMBL" id="JAHDVG010000487">
    <property type="protein sequence ID" value="KAH1166457.1"/>
    <property type="molecule type" value="Genomic_DNA"/>
</dbReference>
<evidence type="ECO:0000313" key="2">
    <source>
        <dbReference type="EMBL" id="KAH1166457.1"/>
    </source>
</evidence>
<organism evidence="2 3">
    <name type="scientific">Mauremys mutica</name>
    <name type="common">yellowpond turtle</name>
    <dbReference type="NCBI Taxonomy" id="74926"/>
    <lineage>
        <taxon>Eukaryota</taxon>
        <taxon>Metazoa</taxon>
        <taxon>Chordata</taxon>
        <taxon>Craniata</taxon>
        <taxon>Vertebrata</taxon>
        <taxon>Euteleostomi</taxon>
        <taxon>Archelosauria</taxon>
        <taxon>Testudinata</taxon>
        <taxon>Testudines</taxon>
        <taxon>Cryptodira</taxon>
        <taxon>Durocryptodira</taxon>
        <taxon>Testudinoidea</taxon>
        <taxon>Geoemydidae</taxon>
        <taxon>Geoemydinae</taxon>
        <taxon>Mauremys</taxon>
    </lineage>
</organism>
<keyword evidence="3" id="KW-1185">Reference proteome</keyword>
<feature type="domain" description="Selenoprotein P N-terminal" evidence="1">
    <location>
        <begin position="50"/>
        <end position="84"/>
    </location>
</feature>
<dbReference type="AlphaFoldDB" id="A0A9D3WSP0"/>
<gene>
    <name evidence="2" type="ORF">KIL84_015629</name>
</gene>
<reference evidence="2" key="1">
    <citation type="submission" date="2021-09" db="EMBL/GenBank/DDBJ databases">
        <title>The genome of Mauremys mutica provides insights into the evolution of semi-aquatic lifestyle.</title>
        <authorList>
            <person name="Gong S."/>
            <person name="Gao Y."/>
        </authorList>
    </citation>
    <scope>NUCLEOTIDE SEQUENCE</scope>
    <source>
        <strain evidence="2">MM-2020</strain>
        <tissue evidence="2">Muscle</tissue>
    </source>
</reference>
<dbReference type="InterPro" id="IPR007671">
    <property type="entry name" value="Selenoprotein-P_N"/>
</dbReference>
<proteinExistence type="predicted"/>
<protein>
    <recommendedName>
        <fullName evidence="1">Selenoprotein P N-terminal domain-containing protein</fullName>
    </recommendedName>
</protein>
<name>A0A9D3WSP0_9SAUR</name>
<dbReference type="Proteomes" id="UP000827986">
    <property type="component" value="Unassembled WGS sequence"/>
</dbReference>
<comment type="caution">
    <text evidence="2">The sequence shown here is derived from an EMBL/GenBank/DDBJ whole genome shotgun (WGS) entry which is preliminary data.</text>
</comment>
<sequence length="84" mass="8808">MQDLVSASMSLTRLSLPRLRRVARMGLPALAVATLLGLVAATLAEVAENKTRLCQPAPRWEINGTAPMAGALGRVTVVALLKAS</sequence>
<dbReference type="Pfam" id="PF04592">
    <property type="entry name" value="SelP_N"/>
    <property type="match status" value="1"/>
</dbReference>
<evidence type="ECO:0000313" key="3">
    <source>
        <dbReference type="Proteomes" id="UP000827986"/>
    </source>
</evidence>